<protein>
    <recommendedName>
        <fullName evidence="3">TIGR02996 domain-containing protein</fullName>
    </recommendedName>
</protein>
<organism evidence="1 2">
    <name type="scientific">Frigoriglobus tundricola</name>
    <dbReference type="NCBI Taxonomy" id="2774151"/>
    <lineage>
        <taxon>Bacteria</taxon>
        <taxon>Pseudomonadati</taxon>
        <taxon>Planctomycetota</taxon>
        <taxon>Planctomycetia</taxon>
        <taxon>Gemmatales</taxon>
        <taxon>Gemmataceae</taxon>
        <taxon>Frigoriglobus</taxon>
    </lineage>
</organism>
<dbReference type="Proteomes" id="UP000503447">
    <property type="component" value="Chromosome"/>
</dbReference>
<keyword evidence="2" id="KW-1185">Reference proteome</keyword>
<sequence>MLQTHEDFLTAIAAQPTDRTLRLVYADWLDERADPRGELIRVEDEMRHLPVFADRFWERKPRRNALRADAGPEWCERMRYGTECAPVFGHGIPTGWRERWRLVREFTERWHRIPMPDVSGEHAEMTEAETRLGRQLPPSVREWLAFSCDAPTRPRVCRLSNGELGRVPGEPAVPLWLGADPFVPLSYAAVRYDDLALTDPPVRGFNLAVTQEGDASRPLAGVVPNTVSGFAIDHSVADVEGGWGGYWLSTDRGEEWRQRLRDAFPCRATLEGIEYFEANDLVVRVAPLRNEPYRPGPLLAERPPLRFSGERVTVSAQAAAGVDARRVPAVVRELARRATLFHGNLGPPNGVPF</sequence>
<evidence type="ECO:0000313" key="1">
    <source>
        <dbReference type="EMBL" id="QJW97149.1"/>
    </source>
</evidence>
<dbReference type="EMBL" id="CP053452">
    <property type="protein sequence ID" value="QJW97149.1"/>
    <property type="molecule type" value="Genomic_DNA"/>
</dbReference>
<dbReference type="KEGG" id="ftj:FTUN_4714"/>
<dbReference type="RefSeq" id="WP_171472584.1">
    <property type="nucleotide sequence ID" value="NZ_CP053452.2"/>
</dbReference>
<name>A0A6M5YTG9_9BACT</name>
<dbReference type="NCBIfam" id="TIGR02996">
    <property type="entry name" value="rpt_mate_G_obs"/>
    <property type="match status" value="1"/>
</dbReference>
<evidence type="ECO:0008006" key="3">
    <source>
        <dbReference type="Google" id="ProtNLM"/>
    </source>
</evidence>
<dbReference type="InterPro" id="IPR014338">
    <property type="entry name" value="CHP02996_rpt-companion-dom"/>
</dbReference>
<reference evidence="2" key="1">
    <citation type="submission" date="2020-05" db="EMBL/GenBank/DDBJ databases">
        <title>Frigoriglobus tundricola gen. nov., sp. nov., a psychrotolerant cellulolytic planctomycete of the family Gemmataceae with two divergent copies of 16S rRNA gene.</title>
        <authorList>
            <person name="Kulichevskaya I.S."/>
            <person name="Ivanova A.A."/>
            <person name="Naumoff D.G."/>
            <person name="Beletsky A.V."/>
            <person name="Rijpstra W.I.C."/>
            <person name="Sinninghe Damste J.S."/>
            <person name="Mardanov A.V."/>
            <person name="Ravin N.V."/>
            <person name="Dedysh S.N."/>
        </authorList>
    </citation>
    <scope>NUCLEOTIDE SEQUENCE [LARGE SCALE GENOMIC DNA]</scope>
    <source>
        <strain evidence="2">PL17</strain>
    </source>
</reference>
<dbReference type="AlphaFoldDB" id="A0A6M5YTG9"/>
<evidence type="ECO:0000313" key="2">
    <source>
        <dbReference type="Proteomes" id="UP000503447"/>
    </source>
</evidence>
<gene>
    <name evidence="1" type="ORF">FTUN_4714</name>
</gene>
<accession>A0A6M5YTG9</accession>
<proteinExistence type="predicted"/>